<organism evidence="1 2">
    <name type="scientific">Flagellimonas allohymeniacidonis</name>
    <dbReference type="NCBI Taxonomy" id="2517819"/>
    <lineage>
        <taxon>Bacteria</taxon>
        <taxon>Pseudomonadati</taxon>
        <taxon>Bacteroidota</taxon>
        <taxon>Flavobacteriia</taxon>
        <taxon>Flavobacteriales</taxon>
        <taxon>Flavobacteriaceae</taxon>
        <taxon>Flagellimonas</taxon>
    </lineage>
</organism>
<evidence type="ECO:0000313" key="1">
    <source>
        <dbReference type="EMBL" id="TAI47609.1"/>
    </source>
</evidence>
<protein>
    <recommendedName>
        <fullName evidence="3">Lipoprotein</fullName>
    </recommendedName>
</protein>
<proteinExistence type="predicted"/>
<dbReference type="Proteomes" id="UP000291981">
    <property type="component" value="Unassembled WGS sequence"/>
</dbReference>
<name>A0A4Q8QGU3_9FLAO</name>
<gene>
    <name evidence="1" type="ORF">EW142_13170</name>
</gene>
<evidence type="ECO:0000313" key="2">
    <source>
        <dbReference type="Proteomes" id="UP000291981"/>
    </source>
</evidence>
<sequence>MRKIIFIFILIVMAGCADKKSANYNQVSKYYEGFKNSNYGQIKSTISDSLTIKEGYYTMPFTPESYYGHFKWDSVFKPVYKVLLLENQDEEVVATVSVSSSRFEFLKNNPLTCKHRFHFKSGRIHKIENLDCGDANWEIWQKERDSLVEWTKSNHPELDGFINDLSMKGALNYLKAIELYKKRPVKAMQ</sequence>
<dbReference type="AlphaFoldDB" id="A0A4Q8QGU3"/>
<dbReference type="PROSITE" id="PS51257">
    <property type="entry name" value="PROKAR_LIPOPROTEIN"/>
    <property type="match status" value="1"/>
</dbReference>
<dbReference type="EMBL" id="SGIU01000002">
    <property type="protein sequence ID" value="TAI47609.1"/>
    <property type="molecule type" value="Genomic_DNA"/>
</dbReference>
<comment type="caution">
    <text evidence="1">The sequence shown here is derived from an EMBL/GenBank/DDBJ whole genome shotgun (WGS) entry which is preliminary data.</text>
</comment>
<dbReference type="OrthoDB" id="1121874at2"/>
<accession>A0A4Q8QGU3</accession>
<dbReference type="RefSeq" id="WP_130614570.1">
    <property type="nucleotide sequence ID" value="NZ_SGIU01000002.1"/>
</dbReference>
<evidence type="ECO:0008006" key="3">
    <source>
        <dbReference type="Google" id="ProtNLM"/>
    </source>
</evidence>
<reference evidence="1 2" key="1">
    <citation type="submission" date="2019-02" db="EMBL/GenBank/DDBJ databases">
        <title>Draft genome sequence of Muricauda sp. 176CP4-71.</title>
        <authorList>
            <person name="Park J.-S."/>
        </authorList>
    </citation>
    <scope>NUCLEOTIDE SEQUENCE [LARGE SCALE GENOMIC DNA]</scope>
    <source>
        <strain evidence="1 2">176CP4-71</strain>
    </source>
</reference>
<keyword evidence="2" id="KW-1185">Reference proteome</keyword>